<reference evidence="2" key="2">
    <citation type="submission" date="2022-06" db="UniProtKB">
        <authorList>
            <consortium name="EnsemblMetazoa"/>
        </authorList>
    </citation>
    <scope>IDENTIFICATION</scope>
    <source>
        <strain evidence="2">DF5081</strain>
    </source>
</reference>
<dbReference type="EnsemblMetazoa" id="CJA37995.1">
    <property type="protein sequence ID" value="CJA37995.1"/>
    <property type="gene ID" value="WBGene00213842"/>
</dbReference>
<name>A0A8R1EMM2_CAEJA</name>
<sequence length="67" mass="7661">MDPFHAPSVSDPIWHYHRPPVTEPTKSTVNKGSDVRVENPTHVPQLNNRFHMLISAFKFSDVRSPLP</sequence>
<proteinExistence type="predicted"/>
<protein>
    <submittedName>
        <fullName evidence="2">Uncharacterized protein</fullName>
    </submittedName>
</protein>
<reference evidence="3" key="1">
    <citation type="submission" date="2010-08" db="EMBL/GenBank/DDBJ databases">
        <authorList>
            <consortium name="Caenorhabditis japonica Sequencing Consortium"/>
            <person name="Wilson R.K."/>
        </authorList>
    </citation>
    <scope>NUCLEOTIDE SEQUENCE [LARGE SCALE GENOMIC DNA]</scope>
    <source>
        <strain evidence="3">DF5081</strain>
    </source>
</reference>
<evidence type="ECO:0000256" key="1">
    <source>
        <dbReference type="SAM" id="MobiDB-lite"/>
    </source>
</evidence>
<dbReference type="Proteomes" id="UP000005237">
    <property type="component" value="Unassembled WGS sequence"/>
</dbReference>
<evidence type="ECO:0000313" key="2">
    <source>
        <dbReference type="EnsemblMetazoa" id="CJA37995.1"/>
    </source>
</evidence>
<dbReference type="AlphaFoldDB" id="A0A8R1EMM2"/>
<keyword evidence="3" id="KW-1185">Reference proteome</keyword>
<organism evidence="2 3">
    <name type="scientific">Caenorhabditis japonica</name>
    <dbReference type="NCBI Taxonomy" id="281687"/>
    <lineage>
        <taxon>Eukaryota</taxon>
        <taxon>Metazoa</taxon>
        <taxon>Ecdysozoa</taxon>
        <taxon>Nematoda</taxon>
        <taxon>Chromadorea</taxon>
        <taxon>Rhabditida</taxon>
        <taxon>Rhabditina</taxon>
        <taxon>Rhabditomorpha</taxon>
        <taxon>Rhabditoidea</taxon>
        <taxon>Rhabditidae</taxon>
        <taxon>Peloderinae</taxon>
        <taxon>Caenorhabditis</taxon>
    </lineage>
</organism>
<evidence type="ECO:0000313" key="3">
    <source>
        <dbReference type="Proteomes" id="UP000005237"/>
    </source>
</evidence>
<feature type="region of interest" description="Disordered" evidence="1">
    <location>
        <begin position="1"/>
        <end position="40"/>
    </location>
</feature>
<accession>A0A8R1EMM2</accession>